<proteinExistence type="predicted"/>
<sequence length="240" mass="27872">MGTQGFTQKMFGNGEEAVRLFNAAVDQTTLSMSPQIIGVNQTTAVVTTQHNRIAALKRHFCVKKHDATRLHYDFRLEWNGVLLSWALPTGPSYCIEDRREAIEMEDHDPANIAFEGVIPEGRYGAGVVMLWEVGYWEPLPEYQDVELWMRYGYLKFRLIGNKLQGIWILRRCPNRYAKGGQPIWYLIKESDSFARTKSEPDILKDMPNGVLSRRTLAEIEHYWFEGEDKDCLLYPRLFEF</sequence>
<protein>
    <submittedName>
        <fullName evidence="2">DNA polymerase ligase N-terminal domain-containing protein</fullName>
    </submittedName>
</protein>
<keyword evidence="3" id="KW-1185">Reference proteome</keyword>
<accession>A0ABW1EAP0</accession>
<dbReference type="Proteomes" id="UP001596091">
    <property type="component" value="Unassembled WGS sequence"/>
</dbReference>
<dbReference type="PANTHER" id="PTHR39465">
    <property type="entry name" value="DNA LIGASE D, 3'-PHOSPHOESTERASE DOMAIN"/>
    <property type="match status" value="1"/>
</dbReference>
<evidence type="ECO:0000313" key="2">
    <source>
        <dbReference type="EMBL" id="MFC5860994.1"/>
    </source>
</evidence>
<reference evidence="3" key="1">
    <citation type="journal article" date="2019" name="Int. J. Syst. Evol. Microbiol.">
        <title>The Global Catalogue of Microorganisms (GCM) 10K type strain sequencing project: providing services to taxonomists for standard genome sequencing and annotation.</title>
        <authorList>
            <consortium name="The Broad Institute Genomics Platform"/>
            <consortium name="The Broad Institute Genome Sequencing Center for Infectious Disease"/>
            <person name="Wu L."/>
            <person name="Ma J."/>
        </authorList>
    </citation>
    <scope>NUCLEOTIDE SEQUENCE [LARGE SCALE GENOMIC DNA]</scope>
    <source>
        <strain evidence="3">JCM 4087</strain>
    </source>
</reference>
<dbReference type="InterPro" id="IPR014144">
    <property type="entry name" value="LigD_PE_domain"/>
</dbReference>
<gene>
    <name evidence="2" type="ORF">ACFPT7_01665</name>
</gene>
<dbReference type="GO" id="GO:0016874">
    <property type="term" value="F:ligase activity"/>
    <property type="evidence" value="ECO:0007669"/>
    <property type="project" value="UniProtKB-KW"/>
</dbReference>
<dbReference type="RefSeq" id="WP_263334683.1">
    <property type="nucleotide sequence ID" value="NZ_JAGSYH010000002.1"/>
</dbReference>
<organism evidence="2 3">
    <name type="scientific">Acidicapsa dinghuensis</name>
    <dbReference type="NCBI Taxonomy" id="2218256"/>
    <lineage>
        <taxon>Bacteria</taxon>
        <taxon>Pseudomonadati</taxon>
        <taxon>Acidobacteriota</taxon>
        <taxon>Terriglobia</taxon>
        <taxon>Terriglobales</taxon>
        <taxon>Acidobacteriaceae</taxon>
        <taxon>Acidicapsa</taxon>
    </lineage>
</organism>
<dbReference type="EMBL" id="JBHSPH010000001">
    <property type="protein sequence ID" value="MFC5860994.1"/>
    <property type="molecule type" value="Genomic_DNA"/>
</dbReference>
<dbReference type="PANTHER" id="PTHR39465:SF1">
    <property type="entry name" value="DNA LIGASE D 3'-PHOSPHOESTERASE DOMAIN-CONTAINING PROTEIN"/>
    <property type="match status" value="1"/>
</dbReference>
<feature type="domain" description="DNA ligase D 3'-phosphoesterase" evidence="1">
    <location>
        <begin position="63"/>
        <end position="171"/>
    </location>
</feature>
<name>A0ABW1EAP0_9BACT</name>
<keyword evidence="2" id="KW-0436">Ligase</keyword>
<evidence type="ECO:0000313" key="3">
    <source>
        <dbReference type="Proteomes" id="UP001596091"/>
    </source>
</evidence>
<dbReference type="Pfam" id="PF13298">
    <property type="entry name" value="LigD_N"/>
    <property type="match status" value="1"/>
</dbReference>
<comment type="caution">
    <text evidence="2">The sequence shown here is derived from an EMBL/GenBank/DDBJ whole genome shotgun (WGS) entry which is preliminary data.</text>
</comment>
<evidence type="ECO:0000259" key="1">
    <source>
        <dbReference type="Pfam" id="PF13298"/>
    </source>
</evidence>